<dbReference type="EMBL" id="KN838558">
    <property type="protein sequence ID" value="KIK05704.1"/>
    <property type="molecule type" value="Genomic_DNA"/>
</dbReference>
<keyword evidence="2" id="KW-1185">Reference proteome</keyword>
<dbReference type="OrthoDB" id="5424209at2759"/>
<protein>
    <submittedName>
        <fullName evidence="1">Unplaced genomic scaffold K443scaffold_23, whole genome shotgun sequence</fullName>
    </submittedName>
</protein>
<reference evidence="2" key="2">
    <citation type="submission" date="2015-01" db="EMBL/GenBank/DDBJ databases">
        <title>Evolutionary Origins and Diversification of the Mycorrhizal Mutualists.</title>
        <authorList>
            <consortium name="DOE Joint Genome Institute"/>
            <consortium name="Mycorrhizal Genomics Consortium"/>
            <person name="Kohler A."/>
            <person name="Kuo A."/>
            <person name="Nagy L.G."/>
            <person name="Floudas D."/>
            <person name="Copeland A."/>
            <person name="Barry K.W."/>
            <person name="Cichocki N."/>
            <person name="Veneault-Fourrey C."/>
            <person name="LaButti K."/>
            <person name="Lindquist E.A."/>
            <person name="Lipzen A."/>
            <person name="Lundell T."/>
            <person name="Morin E."/>
            <person name="Murat C."/>
            <person name="Riley R."/>
            <person name="Ohm R."/>
            <person name="Sun H."/>
            <person name="Tunlid A."/>
            <person name="Henrissat B."/>
            <person name="Grigoriev I.V."/>
            <person name="Hibbett D.S."/>
            <person name="Martin F."/>
        </authorList>
    </citation>
    <scope>NUCLEOTIDE SEQUENCE [LARGE SCALE GENOMIC DNA]</scope>
    <source>
        <strain evidence="2">LaAM-08-1</strain>
    </source>
</reference>
<accession>A0A0C9XVS6</accession>
<sequence>MSSTTTGPHSESPLLTSPNLPPVSAIEAIGWYAGLPSRPKLIARTGSVLFELVPNFDAGYPDYPEIKQLRVVGEHKIGDVWEDELALKIHALLDEKEVDWTSTDVVRIGSVDEPEKNLNNVVLWIGVVPESLSYERGIDVALRCKRVLVDDYGIEDVDVEIRTSRVVKAAVDRPRLFEPAPNSEDNEKTAGVTETLAYTLGIPICGRDTQGVEGTAGFFLNEKGEGEGDGGRLLLVTARHAVLPDLDDDEDFECKEGPEEREEGKRHDVLVLNDGSFKKHVTAVEKEIWVRGVTIDWLKKRLLNITERAENGRNGVQQEGERVEKEAEVLTECHEELLNHWTTDDSRVFGHVLYSPPMDVDSTSGYARDAAVIAVDPDKVDPASFPGNMIDLRGEWRLIDLGLMMPRNPKNVHPFACPLFSRQLGLRGVVPEEEMRKPVDYDGDGNPGIAVLMRGTTSGLKIGHANSIFSYTRDDKGRVSKQWPILPIPVALLRTKNYGQRSTFGKVGDSGAVVVDAVGRVGGIVACGAGDRKWSLMLRMLHLLEPCWIL</sequence>
<gene>
    <name evidence="1" type="ORF">K443DRAFT_674987</name>
</gene>
<organism evidence="1 2">
    <name type="scientific">Laccaria amethystina LaAM-08-1</name>
    <dbReference type="NCBI Taxonomy" id="1095629"/>
    <lineage>
        <taxon>Eukaryota</taxon>
        <taxon>Fungi</taxon>
        <taxon>Dikarya</taxon>
        <taxon>Basidiomycota</taxon>
        <taxon>Agaricomycotina</taxon>
        <taxon>Agaricomycetes</taxon>
        <taxon>Agaricomycetidae</taxon>
        <taxon>Agaricales</taxon>
        <taxon>Agaricineae</taxon>
        <taxon>Hydnangiaceae</taxon>
        <taxon>Laccaria</taxon>
    </lineage>
</organism>
<evidence type="ECO:0000313" key="1">
    <source>
        <dbReference type="EMBL" id="KIK05704.1"/>
    </source>
</evidence>
<dbReference type="STRING" id="1095629.A0A0C9XVS6"/>
<proteinExistence type="predicted"/>
<dbReference type="AlphaFoldDB" id="A0A0C9XVS6"/>
<dbReference type="HOGENOM" id="CLU_024804_0_0_1"/>
<dbReference type="Proteomes" id="UP000054477">
    <property type="component" value="Unassembled WGS sequence"/>
</dbReference>
<reference evidence="1 2" key="1">
    <citation type="submission" date="2014-04" db="EMBL/GenBank/DDBJ databases">
        <authorList>
            <consortium name="DOE Joint Genome Institute"/>
            <person name="Kuo A."/>
            <person name="Kohler A."/>
            <person name="Nagy L.G."/>
            <person name="Floudas D."/>
            <person name="Copeland A."/>
            <person name="Barry K.W."/>
            <person name="Cichocki N."/>
            <person name="Veneault-Fourrey C."/>
            <person name="LaButti K."/>
            <person name="Lindquist E.A."/>
            <person name="Lipzen A."/>
            <person name="Lundell T."/>
            <person name="Morin E."/>
            <person name="Murat C."/>
            <person name="Sun H."/>
            <person name="Tunlid A."/>
            <person name="Henrissat B."/>
            <person name="Grigoriev I.V."/>
            <person name="Hibbett D.S."/>
            <person name="Martin F."/>
            <person name="Nordberg H.P."/>
            <person name="Cantor M.N."/>
            <person name="Hua S.X."/>
        </authorList>
    </citation>
    <scope>NUCLEOTIDE SEQUENCE [LARGE SCALE GENOMIC DNA]</scope>
    <source>
        <strain evidence="1 2">LaAM-08-1</strain>
    </source>
</reference>
<evidence type="ECO:0000313" key="2">
    <source>
        <dbReference type="Proteomes" id="UP000054477"/>
    </source>
</evidence>
<name>A0A0C9XVS6_9AGAR</name>